<reference evidence="3" key="3">
    <citation type="submission" date="2020-02" db="EMBL/GenBank/DDBJ databases">
        <authorList>
            <person name="Matsumoto Y."/>
            <person name="Kinjo T."/>
            <person name="Motooka D."/>
            <person name="Nabeya D."/>
            <person name="Jung N."/>
            <person name="Uechi K."/>
            <person name="Horii T."/>
            <person name="Iida T."/>
            <person name="Fujita J."/>
            <person name="Nakamura S."/>
        </authorList>
    </citation>
    <scope>NUCLEOTIDE SEQUENCE</scope>
    <source>
        <strain evidence="3">JCM 12687</strain>
    </source>
</reference>
<dbReference type="RefSeq" id="WP_083132973.1">
    <property type="nucleotide sequence ID" value="NZ_AP022606.1"/>
</dbReference>
<feature type="domain" description="Saccharopine dehydrogenase NADP binding" evidence="2">
    <location>
        <begin position="10"/>
        <end position="131"/>
    </location>
</feature>
<evidence type="ECO:0000313" key="5">
    <source>
        <dbReference type="Proteomes" id="UP000192441"/>
    </source>
</evidence>
<evidence type="ECO:0000256" key="1">
    <source>
        <dbReference type="ARBA" id="ARBA00010591"/>
    </source>
</evidence>
<dbReference type="AlphaFoldDB" id="A0A7I7W7P1"/>
<dbReference type="Proteomes" id="UP000467379">
    <property type="component" value="Chromosome"/>
</dbReference>
<comment type="similarity">
    <text evidence="1">Belongs to the saccharopine dehydrogenase family. Enoyl reductase subfamily.</text>
</comment>
<dbReference type="EMBL" id="AP022606">
    <property type="protein sequence ID" value="BBZ12631.1"/>
    <property type="molecule type" value="Genomic_DNA"/>
</dbReference>
<dbReference type="InterPro" id="IPR005097">
    <property type="entry name" value="Sacchrp_dh_NADP-bd"/>
</dbReference>
<sequence length="421" mass="45185">MTSTSAKKRVVFIGAAGEMCRLAIERFVVAEGDWELALYDIRPELLDQLIKKLPPGLATAARLDLYDAAGLRKAIEGAALVVLGAGPYNRTAGPVMEACLAAKVPYLDFDDDIESTLHALSLHEDAGTAGVPFYVGCGASPGITNVMVADAAGELDSVENIDVYWVVGDERGSIGRAVLDHMLRLTAGPCMTWQNGGPVMHQSWLETRWTEMGGGLGLTMVHETAHPEPVTLPRKYPDAKNIRCFGGLDPAPYNGLVRGVGLAVQKGEMPMETAIDFLEALLTNKFGSVKGWRHALSGMRNLVRTGEATRTELIKFLALAAVGHTFPYKSGLKVEVTGLRNGIPTVVTRRTPVSGPGTYLFADMAAVTGTACAAFMVVALDDGPEARAGVFTPEEWAEPQRFYKALERVGTPRDEILDATQ</sequence>
<evidence type="ECO:0000313" key="3">
    <source>
        <dbReference type="EMBL" id="BBZ12631.1"/>
    </source>
</evidence>
<name>A0A7I7W7P1_9MYCO</name>
<dbReference type="PANTHER" id="PTHR43796">
    <property type="entry name" value="CARBOXYNORSPERMIDINE SYNTHASE"/>
    <property type="match status" value="1"/>
</dbReference>
<keyword evidence="6" id="KW-1185">Reference proteome</keyword>
<reference evidence="3 6" key="2">
    <citation type="journal article" date="2019" name="Emerg. Microbes Infect.">
        <title>Comprehensive subspecies identification of 175 nontuberculous mycobacteria species based on 7547 genomic profiles.</title>
        <authorList>
            <person name="Matsumoto Y."/>
            <person name="Kinjo T."/>
            <person name="Motooka D."/>
            <person name="Nabeya D."/>
            <person name="Jung N."/>
            <person name="Uechi K."/>
            <person name="Horii T."/>
            <person name="Iida T."/>
            <person name="Fujita J."/>
            <person name="Nakamura S."/>
        </authorList>
    </citation>
    <scope>NUCLEOTIDE SEQUENCE [LARGE SCALE GENOMIC DNA]</scope>
    <source>
        <strain evidence="3 6">JCM 12687</strain>
    </source>
</reference>
<organism evidence="4 5">
    <name type="scientific">Mycobacterium branderi</name>
    <dbReference type="NCBI Taxonomy" id="43348"/>
    <lineage>
        <taxon>Bacteria</taxon>
        <taxon>Bacillati</taxon>
        <taxon>Actinomycetota</taxon>
        <taxon>Actinomycetes</taxon>
        <taxon>Mycobacteriales</taxon>
        <taxon>Mycobacteriaceae</taxon>
        <taxon>Mycobacterium</taxon>
    </lineage>
</organism>
<dbReference type="OrthoDB" id="4420885at2"/>
<dbReference type="Gene3D" id="3.30.360.10">
    <property type="entry name" value="Dihydrodipicolinate Reductase, domain 2"/>
    <property type="match status" value="1"/>
</dbReference>
<accession>A0A7I7W7P1</accession>
<dbReference type="PANTHER" id="PTHR43796:SF2">
    <property type="entry name" value="CARBOXYNORSPERMIDINE SYNTHASE"/>
    <property type="match status" value="1"/>
</dbReference>
<evidence type="ECO:0000313" key="6">
    <source>
        <dbReference type="Proteomes" id="UP000467379"/>
    </source>
</evidence>
<evidence type="ECO:0000259" key="2">
    <source>
        <dbReference type="Pfam" id="PF03435"/>
    </source>
</evidence>
<dbReference type="Proteomes" id="UP000192441">
    <property type="component" value="Unassembled WGS sequence"/>
</dbReference>
<reference evidence="4 5" key="1">
    <citation type="submission" date="2016-12" db="EMBL/GenBank/DDBJ databases">
        <title>The new phylogeny of genus Mycobacterium.</title>
        <authorList>
            <person name="Tortoli E."/>
            <person name="Trovato A."/>
            <person name="Cirillo D.M."/>
        </authorList>
    </citation>
    <scope>NUCLEOTIDE SEQUENCE [LARGE SCALE GENOMIC DNA]</scope>
    <source>
        <strain evidence="4 5">DSM 44624</strain>
    </source>
</reference>
<gene>
    <name evidence="4" type="ORF">BST20_19110</name>
    <name evidence="3" type="ORF">MBRA_28260</name>
</gene>
<evidence type="ECO:0000313" key="4">
    <source>
        <dbReference type="EMBL" id="ORA34699.1"/>
    </source>
</evidence>
<protein>
    <submittedName>
        <fullName evidence="4">Saccharopine dehydrogenase</fullName>
    </submittedName>
</protein>
<dbReference type="Pfam" id="PF03435">
    <property type="entry name" value="Sacchrp_dh_NADP"/>
    <property type="match status" value="1"/>
</dbReference>
<dbReference type="SUPFAM" id="SSF51735">
    <property type="entry name" value="NAD(P)-binding Rossmann-fold domains"/>
    <property type="match status" value="1"/>
</dbReference>
<proteinExistence type="inferred from homology"/>
<dbReference type="InterPro" id="IPR036291">
    <property type="entry name" value="NAD(P)-bd_dom_sf"/>
</dbReference>
<dbReference type="EMBL" id="MVHM01000014">
    <property type="protein sequence ID" value="ORA34699.1"/>
    <property type="molecule type" value="Genomic_DNA"/>
</dbReference>
<dbReference type="Gene3D" id="3.40.50.720">
    <property type="entry name" value="NAD(P)-binding Rossmann-like Domain"/>
    <property type="match status" value="1"/>
</dbReference>